<dbReference type="InterPro" id="IPR004089">
    <property type="entry name" value="MCPsignal_dom"/>
</dbReference>
<dbReference type="SUPFAM" id="SSF58104">
    <property type="entry name" value="Methyl-accepting chemotaxis protein (MCP) signaling domain"/>
    <property type="match status" value="1"/>
</dbReference>
<dbReference type="InterPro" id="IPR033479">
    <property type="entry name" value="dCache_1"/>
</dbReference>
<dbReference type="EMBL" id="JAULJQ010000001">
    <property type="protein sequence ID" value="MDO2408763.1"/>
    <property type="molecule type" value="Genomic_DNA"/>
</dbReference>
<keyword evidence="14" id="KW-1185">Reference proteome</keyword>
<dbReference type="Proteomes" id="UP001171111">
    <property type="component" value="Unassembled WGS sequence"/>
</dbReference>
<reference evidence="13 14" key="1">
    <citation type="submission" date="2023-06" db="EMBL/GenBank/DDBJ databases">
        <title>Campylobacter magnum sp. nov., isolated from cecal contents of domestic pigs (Sus scrofa domesticus).</title>
        <authorList>
            <person name="Papic B."/>
            <person name="Gruntar I."/>
        </authorList>
    </citation>
    <scope>NUCLEOTIDE SEQUENCE [LARGE SCALE GENOMIC DNA]</scope>
    <source>
        <strain evidence="14">34484-21</strain>
    </source>
</reference>
<dbReference type="Pfam" id="PF02743">
    <property type="entry name" value="dCache_1"/>
    <property type="match status" value="1"/>
</dbReference>
<gene>
    <name evidence="13" type="ORF">Q2362_01435</name>
</gene>
<feature type="domain" description="Methyl-accepting transducer" evidence="11">
    <location>
        <begin position="468"/>
        <end position="662"/>
    </location>
</feature>
<evidence type="ECO:0000256" key="6">
    <source>
        <dbReference type="ARBA" id="ARBA00023136"/>
    </source>
</evidence>
<evidence type="ECO:0000256" key="5">
    <source>
        <dbReference type="ARBA" id="ARBA00022989"/>
    </source>
</evidence>
<keyword evidence="6 10" id="KW-0472">Membrane</keyword>
<evidence type="ECO:0000256" key="4">
    <source>
        <dbReference type="ARBA" id="ARBA00022692"/>
    </source>
</evidence>
<keyword evidence="7 9" id="KW-0807">Transducer</keyword>
<evidence type="ECO:0000256" key="10">
    <source>
        <dbReference type="SAM" id="Phobius"/>
    </source>
</evidence>
<dbReference type="Pfam" id="PF00672">
    <property type="entry name" value="HAMP"/>
    <property type="match status" value="1"/>
</dbReference>
<comment type="caution">
    <text evidence="13">The sequence shown here is derived from an EMBL/GenBank/DDBJ whole genome shotgun (WGS) entry which is preliminary data.</text>
</comment>
<evidence type="ECO:0000256" key="7">
    <source>
        <dbReference type="ARBA" id="ARBA00023224"/>
    </source>
</evidence>
<evidence type="ECO:0000256" key="8">
    <source>
        <dbReference type="ARBA" id="ARBA00029447"/>
    </source>
</evidence>
<name>A0ABT8T7Q9_9BACT</name>
<keyword evidence="2" id="KW-1003">Cell membrane</keyword>
<dbReference type="Gene3D" id="3.30.450.20">
    <property type="entry name" value="PAS domain"/>
    <property type="match status" value="1"/>
</dbReference>
<comment type="similarity">
    <text evidence="8">Belongs to the methyl-accepting chemotaxis (MCP) protein family.</text>
</comment>
<dbReference type="PROSITE" id="PS50111">
    <property type="entry name" value="CHEMOTAXIS_TRANSDUC_2"/>
    <property type="match status" value="1"/>
</dbReference>
<dbReference type="Gene3D" id="1.10.287.950">
    <property type="entry name" value="Methyl-accepting chemotaxis protein"/>
    <property type="match status" value="1"/>
</dbReference>
<dbReference type="SMART" id="SM00283">
    <property type="entry name" value="MA"/>
    <property type="match status" value="1"/>
</dbReference>
<keyword evidence="3" id="KW-0145">Chemotaxis</keyword>
<evidence type="ECO:0000256" key="3">
    <source>
        <dbReference type="ARBA" id="ARBA00022500"/>
    </source>
</evidence>
<evidence type="ECO:0000256" key="2">
    <source>
        <dbReference type="ARBA" id="ARBA00022475"/>
    </source>
</evidence>
<evidence type="ECO:0000256" key="9">
    <source>
        <dbReference type="PROSITE-ProRule" id="PRU00284"/>
    </source>
</evidence>
<sequence length="662" mass="72816">MNKMGLNAKTISVVVLLFIVLVGALSAYSHARVKSETVDYFSDIQRLALSASHTTINITMNIEAEQHLKALGDSLAIHGLQNTRIIEDDVMELIRYPKAYVAFESGSSAVSWLNKDFRPANTTWDESTDLRNEMWYQAAKKSDKLYISEVHQLQDGPFAGRMVAKAALPMKKNGAIIGVVAVDIFVDDFQTRFDKFVSKTIPSQNIFLLDSSGRIFSHKDNGVIRTQANGNLKEKLDAALKSSNNTTGTFKYINFHNEEVTAIYQRFDFGWTVVAAAEDKDYNGALNENLLAQIIAVIVLLIIGAISLYFVLRHFLAPIALIEKSVADSFKYVNHELSSAPKLLNINTGDEFGRIASMINKNIKNTEAGLKQDTDAVENSVAVAQSIEQGDLTARITLNPNNPELIKLKNVLNKMLDTLQARVGNDMNIILKTFDEYKALDFRNKIEGAKGDVELTTNALGDEIIKMLRTSAGFAGALSAQSQELTSRVNALRNSSDEQNKNLKSSADLLANITASMSNVVQKTSEVATQSEDIKNVTAIIRDIADQINLLALNAAIEAARAGEHGRGFAVVADEVRNLAEKTQKSLADIESNTSILVQSVNDMSEQIRIQSEGIERINENVANIEIHMNENATIAHDSATIASEVSKIAKSIVEDNEKKKY</sequence>
<feature type="domain" description="HAMP" evidence="12">
    <location>
        <begin position="381"/>
        <end position="424"/>
    </location>
</feature>
<protein>
    <submittedName>
        <fullName evidence="13">Methyl-accepting chemotaxis protein</fullName>
    </submittedName>
</protein>
<dbReference type="Pfam" id="PF00015">
    <property type="entry name" value="MCPsignal"/>
    <property type="match status" value="1"/>
</dbReference>
<evidence type="ECO:0000259" key="12">
    <source>
        <dbReference type="PROSITE" id="PS50885"/>
    </source>
</evidence>
<feature type="transmembrane region" description="Helical" evidence="10">
    <location>
        <begin position="290"/>
        <end position="312"/>
    </location>
</feature>
<dbReference type="InterPro" id="IPR003660">
    <property type="entry name" value="HAMP_dom"/>
</dbReference>
<evidence type="ECO:0000313" key="14">
    <source>
        <dbReference type="Proteomes" id="UP001171111"/>
    </source>
</evidence>
<dbReference type="CDD" id="cd12913">
    <property type="entry name" value="PDC1_MCP_like"/>
    <property type="match status" value="1"/>
</dbReference>
<proteinExistence type="inferred from homology"/>
<keyword evidence="4 10" id="KW-0812">Transmembrane</keyword>
<evidence type="ECO:0000256" key="1">
    <source>
        <dbReference type="ARBA" id="ARBA00004651"/>
    </source>
</evidence>
<keyword evidence="5 10" id="KW-1133">Transmembrane helix</keyword>
<dbReference type="PROSITE" id="PS50885">
    <property type="entry name" value="HAMP"/>
    <property type="match status" value="1"/>
</dbReference>
<comment type="subcellular location">
    <subcellularLocation>
        <location evidence="1">Cell membrane</location>
        <topology evidence="1">Multi-pass membrane protein</topology>
    </subcellularLocation>
</comment>
<evidence type="ECO:0000313" key="13">
    <source>
        <dbReference type="EMBL" id="MDO2408763.1"/>
    </source>
</evidence>
<accession>A0ABT8T7Q9</accession>
<organism evidence="13 14">
    <name type="scientific">Campylobacter magnus</name>
    <dbReference type="NCBI Taxonomy" id="3026462"/>
    <lineage>
        <taxon>Bacteria</taxon>
        <taxon>Pseudomonadati</taxon>
        <taxon>Campylobacterota</taxon>
        <taxon>Epsilonproteobacteria</taxon>
        <taxon>Campylobacterales</taxon>
        <taxon>Campylobacteraceae</taxon>
        <taxon>Campylobacter</taxon>
    </lineage>
</organism>
<dbReference type="PANTHER" id="PTHR32089:SF112">
    <property type="entry name" value="LYSOZYME-LIKE PROTEIN-RELATED"/>
    <property type="match status" value="1"/>
</dbReference>
<evidence type="ECO:0000259" key="11">
    <source>
        <dbReference type="PROSITE" id="PS50111"/>
    </source>
</evidence>
<dbReference type="PANTHER" id="PTHR32089">
    <property type="entry name" value="METHYL-ACCEPTING CHEMOTAXIS PROTEIN MCPB"/>
    <property type="match status" value="1"/>
</dbReference>